<organism evidence="1 2">
    <name type="scientific">Kineosphaera limosa NBRC 100340</name>
    <dbReference type="NCBI Taxonomy" id="1184609"/>
    <lineage>
        <taxon>Bacteria</taxon>
        <taxon>Bacillati</taxon>
        <taxon>Actinomycetota</taxon>
        <taxon>Actinomycetes</taxon>
        <taxon>Micrococcales</taxon>
        <taxon>Dermatophilaceae</taxon>
        <taxon>Kineosphaera</taxon>
    </lineage>
</organism>
<protein>
    <submittedName>
        <fullName evidence="1">Uncharacterized protein</fullName>
    </submittedName>
</protein>
<reference evidence="1 2" key="1">
    <citation type="submission" date="2012-08" db="EMBL/GenBank/DDBJ databases">
        <title>Whole genome shotgun sequence of Kineosphaera limosa NBRC 100340.</title>
        <authorList>
            <person name="Yoshida I."/>
            <person name="Isaki S."/>
            <person name="Hosoyama A."/>
            <person name="Tsuchikane K."/>
            <person name="Katsumata H."/>
            <person name="Ando Y."/>
            <person name="Ohji S."/>
            <person name="Hamada M."/>
            <person name="Tamura T."/>
            <person name="Yamazoe A."/>
            <person name="Yamazaki S."/>
            <person name="Fujita N."/>
        </authorList>
    </citation>
    <scope>NUCLEOTIDE SEQUENCE [LARGE SCALE GENOMIC DNA]</scope>
    <source>
        <strain evidence="1 2">NBRC 100340</strain>
    </source>
</reference>
<comment type="caution">
    <text evidence="1">The sequence shown here is derived from an EMBL/GenBank/DDBJ whole genome shotgun (WGS) entry which is preliminary data.</text>
</comment>
<dbReference type="Proteomes" id="UP000008366">
    <property type="component" value="Unassembled WGS sequence"/>
</dbReference>
<keyword evidence="2" id="KW-1185">Reference proteome</keyword>
<dbReference type="STRING" id="1184609.KILIM_018_00690"/>
<accession>K6WNF5</accession>
<proteinExistence type="predicted"/>
<evidence type="ECO:0000313" key="1">
    <source>
        <dbReference type="EMBL" id="GAB95321.1"/>
    </source>
</evidence>
<evidence type="ECO:0000313" key="2">
    <source>
        <dbReference type="Proteomes" id="UP000008366"/>
    </source>
</evidence>
<sequence>MRASSVAQLAHAVGGVGGAWGRYRRTGRGALVGVTEVDLIDEGIVGQASRRLFQVGVLADFELRNPVVLDAGGDLCVVERPDQLTTARALLDTYLVRDARASRVAAEVIVERLVRDGR</sequence>
<dbReference type="AlphaFoldDB" id="K6WNF5"/>
<gene>
    <name evidence="1" type="ORF">KILIM_018_00690</name>
</gene>
<name>K6WNF5_9MICO</name>
<dbReference type="EMBL" id="BAHD01000018">
    <property type="protein sequence ID" value="GAB95321.1"/>
    <property type="molecule type" value="Genomic_DNA"/>
</dbReference>